<proteinExistence type="predicted"/>
<dbReference type="EMBL" id="LN899820">
    <property type="protein sequence ID" value="CUV53946.1"/>
    <property type="molecule type" value="Genomic_DNA"/>
</dbReference>
<dbReference type="GO" id="GO:0006260">
    <property type="term" value="P:DNA replication"/>
    <property type="evidence" value="ECO:0007669"/>
    <property type="project" value="InterPro"/>
</dbReference>
<dbReference type="Pfam" id="PF05732">
    <property type="entry name" value="RepL"/>
    <property type="match status" value="1"/>
</dbReference>
<evidence type="ECO:0000313" key="2">
    <source>
        <dbReference type="EMBL" id="CUV53946.1"/>
    </source>
</evidence>
<name>A0A0S4WSA3_RALSL</name>
<dbReference type="InterPro" id="IPR036388">
    <property type="entry name" value="WH-like_DNA-bd_sf"/>
</dbReference>
<reference evidence="2" key="1">
    <citation type="submission" date="2015-10" db="EMBL/GenBank/DDBJ databases">
        <authorList>
            <person name="Gilbert D.G."/>
        </authorList>
    </citation>
    <scope>NUCLEOTIDE SEQUENCE</scope>
    <source>
        <strain evidence="2">Phyl III-seqv23</strain>
    </source>
</reference>
<dbReference type="GO" id="GO:0006276">
    <property type="term" value="P:plasmid maintenance"/>
    <property type="evidence" value="ECO:0007669"/>
    <property type="project" value="InterPro"/>
</dbReference>
<protein>
    <recommendedName>
        <fullName evidence="1">Plasmid replication protein RepL domain-containing protein</fullName>
    </recommendedName>
</protein>
<dbReference type="InterPro" id="IPR008813">
    <property type="entry name" value="Plasmid_replication_RepL"/>
</dbReference>
<sequence>MTYKQQIVDSHTGEVKSERILPENFGFVMLFESEIGSLRKLIGDNPKALELLLLLMEQMDKTNSIVASRATLKELLGHSERTITRSIAYLKEKQVITTSRAGSTVIMHVNAKVAWKNGRSKAKFAKFNATVLISQSEQDERQDTA</sequence>
<evidence type="ECO:0000259" key="1">
    <source>
        <dbReference type="Pfam" id="PF05732"/>
    </source>
</evidence>
<organism evidence="2">
    <name type="scientific">Ralstonia solanacearum</name>
    <name type="common">Pseudomonas solanacearum</name>
    <dbReference type="NCBI Taxonomy" id="305"/>
    <lineage>
        <taxon>Bacteria</taxon>
        <taxon>Pseudomonadati</taxon>
        <taxon>Pseudomonadota</taxon>
        <taxon>Betaproteobacteria</taxon>
        <taxon>Burkholderiales</taxon>
        <taxon>Burkholderiaceae</taxon>
        <taxon>Ralstonia</taxon>
        <taxon>Ralstonia solanacearum species complex</taxon>
    </lineage>
</organism>
<gene>
    <name evidence="2" type="ORF">RUN215_v1_200001</name>
</gene>
<accession>A0A0S4WSA3</accession>
<feature type="domain" description="Plasmid replication protein RepL" evidence="1">
    <location>
        <begin position="5"/>
        <end position="124"/>
    </location>
</feature>
<dbReference type="AlphaFoldDB" id="A0A0S4WSA3"/>
<dbReference type="Gene3D" id="1.10.10.10">
    <property type="entry name" value="Winged helix-like DNA-binding domain superfamily/Winged helix DNA-binding domain"/>
    <property type="match status" value="1"/>
</dbReference>